<evidence type="ECO:0000256" key="3">
    <source>
        <dbReference type="ARBA" id="ARBA00012438"/>
    </source>
</evidence>
<keyword evidence="6" id="KW-0808">Transferase</keyword>
<reference evidence="18 20" key="1">
    <citation type="submission" date="2016-10" db="EMBL/GenBank/DDBJ databases">
        <title>Draft genome sequences of four alkaliphilic bacteria belonging to the Anaerobacillus genus.</title>
        <authorList>
            <person name="Bassil N.M."/>
            <person name="Lloyd J.R."/>
        </authorList>
    </citation>
    <scope>NUCLEOTIDE SEQUENCE [LARGE SCALE GENOMIC DNA]</scope>
    <source>
        <strain evidence="18 20">NB2006</strain>
    </source>
</reference>
<dbReference type="SMART" id="SM00304">
    <property type="entry name" value="HAMP"/>
    <property type="match status" value="1"/>
</dbReference>
<keyword evidence="13 15" id="KW-0472">Membrane</keyword>
<keyword evidence="4" id="KW-1003">Cell membrane</keyword>
<keyword evidence="8" id="KW-0547">Nucleotide-binding</keyword>
<dbReference type="Gene3D" id="6.10.340.10">
    <property type="match status" value="1"/>
</dbReference>
<dbReference type="Gene3D" id="3.30.565.10">
    <property type="entry name" value="Histidine kinase-like ATPase, C-terminal domain"/>
    <property type="match status" value="1"/>
</dbReference>
<dbReference type="PROSITE" id="PS50885">
    <property type="entry name" value="HAMP"/>
    <property type="match status" value="1"/>
</dbReference>
<dbReference type="EMBL" id="CP063356">
    <property type="protein sequence ID" value="QOY34161.1"/>
    <property type="molecule type" value="Genomic_DNA"/>
</dbReference>
<dbReference type="OrthoDB" id="9795828at2"/>
<dbReference type="PROSITE" id="PS50109">
    <property type="entry name" value="HIS_KIN"/>
    <property type="match status" value="1"/>
</dbReference>
<evidence type="ECO:0000256" key="8">
    <source>
        <dbReference type="ARBA" id="ARBA00022741"/>
    </source>
</evidence>
<dbReference type="RefSeq" id="WP_071318539.1">
    <property type="nucleotide sequence ID" value="NZ_CP063356.2"/>
</dbReference>
<feature type="transmembrane region" description="Helical" evidence="15">
    <location>
        <begin position="26"/>
        <end position="48"/>
    </location>
</feature>
<dbReference type="GO" id="GO:0046983">
    <property type="term" value="F:protein dimerization activity"/>
    <property type="evidence" value="ECO:0007669"/>
    <property type="project" value="InterPro"/>
</dbReference>
<dbReference type="KEGG" id="aia:AWH56_015640"/>
<dbReference type="SUPFAM" id="SSF55874">
    <property type="entry name" value="ATPase domain of HSP90 chaperone/DNA topoisomerase II/histidine kinase"/>
    <property type="match status" value="1"/>
</dbReference>
<sequence length="371" mass="42475">MSKSAKKPIRKLSGVQWQLLKNQWQIVWVSSLVFSLGILIAATIIQSSPYLFEHYSTITEVPLFSNAFFLYFLLASFYVLLINLSVSFFYSYPFAKHVKNQAEKLIDAATSFTRGKLTSRVEIQGENEFSQLSERFNAMAQHYEKQVFSLQKLLSENSLLIEQAEQAASLEERRKLARDLHDAISQQLFAISMTMAALPKLISKNQQQAITVLNDVEKMVNNAQQELRALIMHLRPVTLDGKSFEEGIQALFEELKVKNKHLTLHLDFKQQTQLPSKIEDQLFRTIQEAISNMLRHSKATIFDMKLYEKDGRLCIALEDNGVGFIVEEMEKKGSYGLATMKERMIELGGNLTILSYPKKGTKLELRVPLRL</sequence>
<dbReference type="Pfam" id="PF02518">
    <property type="entry name" value="HATPase_c"/>
    <property type="match status" value="1"/>
</dbReference>
<evidence type="ECO:0000256" key="14">
    <source>
        <dbReference type="SAM" id="Coils"/>
    </source>
</evidence>
<keyword evidence="14" id="KW-0175">Coiled coil</keyword>
<feature type="domain" description="Histidine kinase" evidence="16">
    <location>
        <begin position="175"/>
        <end position="371"/>
    </location>
</feature>
<name>A0A1S2L7A3_9BACI</name>
<comment type="catalytic activity">
    <reaction evidence="1">
        <text>ATP + protein L-histidine = ADP + protein N-phospho-L-histidine.</text>
        <dbReference type="EC" id="2.7.13.3"/>
    </reaction>
</comment>
<dbReference type="InterPro" id="IPR050482">
    <property type="entry name" value="Sensor_HK_TwoCompSys"/>
</dbReference>
<reference evidence="19 20" key="2">
    <citation type="journal article" date="2017" name="Genome Announc.">
        <title>Draft Genome Sequences of Four Alkaliphilic Bacteria Belonging to the Anaerobacillus Genus.</title>
        <authorList>
            <person name="Bassil N.M."/>
            <person name="Lloyd J.R."/>
        </authorList>
    </citation>
    <scope>NUCLEOTIDE SEQUENCE [LARGE SCALE GENOMIC DNA]</scope>
    <source>
        <strain evidence="19 20">NB2006</strain>
    </source>
</reference>
<keyword evidence="7 15" id="KW-0812">Transmembrane</keyword>
<proteinExistence type="predicted"/>
<dbReference type="InterPro" id="IPR003594">
    <property type="entry name" value="HATPase_dom"/>
</dbReference>
<keyword evidence="12" id="KW-0902">Two-component regulatory system</keyword>
<feature type="coiled-coil region" evidence="14">
    <location>
        <begin position="206"/>
        <end position="233"/>
    </location>
</feature>
<evidence type="ECO:0000256" key="4">
    <source>
        <dbReference type="ARBA" id="ARBA00022475"/>
    </source>
</evidence>
<dbReference type="SMART" id="SM00387">
    <property type="entry name" value="HATPase_c"/>
    <property type="match status" value="1"/>
</dbReference>
<evidence type="ECO:0000313" key="19">
    <source>
        <dbReference type="EMBL" id="QOY34161.1"/>
    </source>
</evidence>
<evidence type="ECO:0000256" key="2">
    <source>
        <dbReference type="ARBA" id="ARBA00004651"/>
    </source>
</evidence>
<keyword evidence="11 15" id="KW-1133">Transmembrane helix</keyword>
<reference evidence="19" key="4">
    <citation type="submission" date="2020-10" db="EMBL/GenBank/DDBJ databases">
        <authorList>
            <person name="Bassil N.M."/>
            <person name="Lloyd J.R."/>
        </authorList>
    </citation>
    <scope>NUCLEOTIDE SEQUENCE</scope>
    <source>
        <strain evidence="19">NB2006</strain>
    </source>
</reference>
<feature type="domain" description="HAMP" evidence="17">
    <location>
        <begin position="96"/>
        <end position="148"/>
    </location>
</feature>
<dbReference type="Proteomes" id="UP000180175">
    <property type="component" value="Chromosome"/>
</dbReference>
<keyword evidence="20" id="KW-1185">Reference proteome</keyword>
<reference evidence="19 20" key="3">
    <citation type="journal article" date="2019" name="Int. J. Syst. Evol. Microbiol.">
        <title>Anaerobacillus isosaccharinicus sp. nov., an alkaliphilic bacterium which degrades isosaccharinic acid.</title>
        <authorList>
            <person name="Bassil N.M."/>
            <person name="Lloyd J.R."/>
        </authorList>
    </citation>
    <scope>NUCLEOTIDE SEQUENCE [LARGE SCALE GENOMIC DNA]</scope>
    <source>
        <strain evidence="19 20">NB2006</strain>
    </source>
</reference>
<dbReference type="GO" id="GO:0005524">
    <property type="term" value="F:ATP binding"/>
    <property type="evidence" value="ECO:0007669"/>
    <property type="project" value="UniProtKB-KW"/>
</dbReference>
<keyword evidence="5" id="KW-0597">Phosphoprotein</keyword>
<evidence type="ECO:0000256" key="10">
    <source>
        <dbReference type="ARBA" id="ARBA00022840"/>
    </source>
</evidence>
<keyword evidence="9 19" id="KW-0418">Kinase</keyword>
<dbReference type="PANTHER" id="PTHR24421">
    <property type="entry name" value="NITRATE/NITRITE SENSOR PROTEIN NARX-RELATED"/>
    <property type="match status" value="1"/>
</dbReference>
<evidence type="ECO:0000256" key="12">
    <source>
        <dbReference type="ARBA" id="ARBA00023012"/>
    </source>
</evidence>
<dbReference type="Pfam" id="PF07730">
    <property type="entry name" value="HisKA_3"/>
    <property type="match status" value="1"/>
</dbReference>
<feature type="transmembrane region" description="Helical" evidence="15">
    <location>
        <begin position="68"/>
        <end position="90"/>
    </location>
</feature>
<protein>
    <recommendedName>
        <fullName evidence="3">histidine kinase</fullName>
        <ecNumber evidence="3">2.7.13.3</ecNumber>
    </recommendedName>
</protein>
<evidence type="ECO:0000259" key="17">
    <source>
        <dbReference type="PROSITE" id="PS50885"/>
    </source>
</evidence>
<dbReference type="AlphaFoldDB" id="A0A1S2L7A3"/>
<evidence type="ECO:0000256" key="9">
    <source>
        <dbReference type="ARBA" id="ARBA00022777"/>
    </source>
</evidence>
<evidence type="ECO:0000256" key="15">
    <source>
        <dbReference type="SAM" id="Phobius"/>
    </source>
</evidence>
<gene>
    <name evidence="19" type="ORF">AWH56_015640</name>
    <name evidence="18" type="ORF">AWH56_19030</name>
</gene>
<evidence type="ECO:0000313" key="20">
    <source>
        <dbReference type="Proteomes" id="UP000180175"/>
    </source>
</evidence>
<evidence type="ECO:0000256" key="11">
    <source>
        <dbReference type="ARBA" id="ARBA00022989"/>
    </source>
</evidence>
<evidence type="ECO:0000256" key="13">
    <source>
        <dbReference type="ARBA" id="ARBA00023136"/>
    </source>
</evidence>
<evidence type="ECO:0000259" key="16">
    <source>
        <dbReference type="PROSITE" id="PS50109"/>
    </source>
</evidence>
<dbReference type="EC" id="2.7.13.3" evidence="3"/>
<dbReference type="InterPro" id="IPR003660">
    <property type="entry name" value="HAMP_dom"/>
</dbReference>
<evidence type="ECO:0000313" key="18">
    <source>
        <dbReference type="EMBL" id="OIJ08352.1"/>
    </source>
</evidence>
<dbReference type="CDD" id="cd16917">
    <property type="entry name" value="HATPase_UhpB-NarQ-NarX-like"/>
    <property type="match status" value="1"/>
</dbReference>
<dbReference type="InterPro" id="IPR011712">
    <property type="entry name" value="Sig_transdc_His_kin_sub3_dim/P"/>
</dbReference>
<comment type="subcellular location">
    <subcellularLocation>
        <location evidence="2">Cell membrane</location>
        <topology evidence="2">Multi-pass membrane protein</topology>
    </subcellularLocation>
</comment>
<dbReference type="InterPro" id="IPR036890">
    <property type="entry name" value="HATPase_C_sf"/>
</dbReference>
<evidence type="ECO:0000256" key="6">
    <source>
        <dbReference type="ARBA" id="ARBA00022679"/>
    </source>
</evidence>
<dbReference type="EMBL" id="LQXD01000162">
    <property type="protein sequence ID" value="OIJ08352.1"/>
    <property type="molecule type" value="Genomic_DNA"/>
</dbReference>
<dbReference type="GO" id="GO:0005886">
    <property type="term" value="C:plasma membrane"/>
    <property type="evidence" value="ECO:0007669"/>
    <property type="project" value="UniProtKB-SubCell"/>
</dbReference>
<accession>A0A1S2L7A3</accession>
<dbReference type="Gene3D" id="1.20.5.1930">
    <property type="match status" value="1"/>
</dbReference>
<dbReference type="InterPro" id="IPR005467">
    <property type="entry name" value="His_kinase_dom"/>
</dbReference>
<keyword evidence="10" id="KW-0067">ATP-binding</keyword>
<dbReference type="CDD" id="cd06225">
    <property type="entry name" value="HAMP"/>
    <property type="match status" value="1"/>
</dbReference>
<dbReference type="Pfam" id="PF00672">
    <property type="entry name" value="HAMP"/>
    <property type="match status" value="1"/>
</dbReference>
<evidence type="ECO:0000256" key="5">
    <source>
        <dbReference type="ARBA" id="ARBA00022553"/>
    </source>
</evidence>
<dbReference type="PANTHER" id="PTHR24421:SF37">
    <property type="entry name" value="SENSOR HISTIDINE KINASE NARS"/>
    <property type="match status" value="1"/>
</dbReference>
<dbReference type="GO" id="GO:0000155">
    <property type="term" value="F:phosphorelay sensor kinase activity"/>
    <property type="evidence" value="ECO:0007669"/>
    <property type="project" value="InterPro"/>
</dbReference>
<evidence type="ECO:0000256" key="7">
    <source>
        <dbReference type="ARBA" id="ARBA00022692"/>
    </source>
</evidence>
<evidence type="ECO:0000256" key="1">
    <source>
        <dbReference type="ARBA" id="ARBA00000085"/>
    </source>
</evidence>
<organism evidence="18 20">
    <name type="scientific">Anaerobacillus isosaccharinicus</name>
    <dbReference type="NCBI Taxonomy" id="1532552"/>
    <lineage>
        <taxon>Bacteria</taxon>
        <taxon>Bacillati</taxon>
        <taxon>Bacillota</taxon>
        <taxon>Bacilli</taxon>
        <taxon>Bacillales</taxon>
        <taxon>Bacillaceae</taxon>
        <taxon>Anaerobacillus</taxon>
    </lineage>
</organism>